<protein>
    <submittedName>
        <fullName evidence="3">Uncharacterized protein</fullName>
    </submittedName>
</protein>
<feature type="signal peptide" evidence="2">
    <location>
        <begin position="1"/>
        <end position="26"/>
    </location>
</feature>
<keyword evidence="4" id="KW-1185">Reference proteome</keyword>
<dbReference type="EMBL" id="CAUYUE010000018">
    <property type="protein sequence ID" value="CAK0787788.1"/>
    <property type="molecule type" value="Genomic_DNA"/>
</dbReference>
<evidence type="ECO:0000313" key="3">
    <source>
        <dbReference type="EMBL" id="CAK0787788.1"/>
    </source>
</evidence>
<gene>
    <name evidence="3" type="ORF">CVIRNUC_011010</name>
</gene>
<feature type="chain" id="PRO_5043314830" evidence="2">
    <location>
        <begin position="27"/>
        <end position="264"/>
    </location>
</feature>
<organism evidence="3 4">
    <name type="scientific">Coccomyxa viridis</name>
    <dbReference type="NCBI Taxonomy" id="1274662"/>
    <lineage>
        <taxon>Eukaryota</taxon>
        <taxon>Viridiplantae</taxon>
        <taxon>Chlorophyta</taxon>
        <taxon>core chlorophytes</taxon>
        <taxon>Trebouxiophyceae</taxon>
        <taxon>Trebouxiophyceae incertae sedis</taxon>
        <taxon>Coccomyxaceae</taxon>
        <taxon>Coccomyxa</taxon>
    </lineage>
</organism>
<feature type="region of interest" description="Disordered" evidence="1">
    <location>
        <begin position="183"/>
        <end position="208"/>
    </location>
</feature>
<keyword evidence="2" id="KW-0732">Signal</keyword>
<name>A0AAV1IKD7_9CHLO</name>
<dbReference type="AlphaFoldDB" id="A0AAV1IKD7"/>
<comment type="caution">
    <text evidence="3">The sequence shown here is derived from an EMBL/GenBank/DDBJ whole genome shotgun (WGS) entry which is preliminary data.</text>
</comment>
<sequence length="264" mass="27953">MASPRHRLRGLAVVMVLYLTLVPCLCTTRRLLQDPGWPTCLPEQAAVKDAVSQFPVFQLPATISNLAGSLPQADSGPLLGEKVFSSQLPVSAVNLGLGANSFPGEQDKGLVGLVEQNITLFLQQTFQDKCDKSSLCKNITGDIWQNLLDDLTSYGQSSADATQNSNTVSKVNTTFYIVQPKGHKSIPSDLEKKIEDTTPSPTPDPSSQLMTKVVDVSSQVNNVLKKLTGFSPPPGGFSKVLEKYFGNSKTTSGAAAAVAGAAGG</sequence>
<accession>A0AAV1IKD7</accession>
<evidence type="ECO:0000256" key="2">
    <source>
        <dbReference type="SAM" id="SignalP"/>
    </source>
</evidence>
<evidence type="ECO:0000313" key="4">
    <source>
        <dbReference type="Proteomes" id="UP001314263"/>
    </source>
</evidence>
<dbReference type="Proteomes" id="UP001314263">
    <property type="component" value="Unassembled WGS sequence"/>
</dbReference>
<evidence type="ECO:0000256" key="1">
    <source>
        <dbReference type="SAM" id="MobiDB-lite"/>
    </source>
</evidence>
<reference evidence="3 4" key="1">
    <citation type="submission" date="2023-10" db="EMBL/GenBank/DDBJ databases">
        <authorList>
            <person name="Maclean D."/>
            <person name="Macfadyen A."/>
        </authorList>
    </citation>
    <scope>NUCLEOTIDE SEQUENCE [LARGE SCALE GENOMIC DNA]</scope>
</reference>
<proteinExistence type="predicted"/>